<dbReference type="AlphaFoldDB" id="A0A9Q9T3A2"/>
<evidence type="ECO:0000313" key="1">
    <source>
        <dbReference type="EMBL" id="UYC80647.1"/>
    </source>
</evidence>
<protein>
    <submittedName>
        <fullName evidence="1">Uncharacterized protein</fullName>
    </submittedName>
</protein>
<evidence type="ECO:0000313" key="2">
    <source>
        <dbReference type="Proteomes" id="UP001062223"/>
    </source>
</evidence>
<accession>A0A9Q9T3A2</accession>
<dbReference type="EMBL" id="CP106879">
    <property type="protein sequence ID" value="UYC80647.1"/>
    <property type="molecule type" value="Genomic_DNA"/>
</dbReference>
<reference evidence="1" key="1">
    <citation type="submission" date="2022-09" db="EMBL/GenBank/DDBJ databases">
        <title>Taxonomy of Curtobacterium flaccumfaciens.</title>
        <authorList>
            <person name="Osdaghi E."/>
            <person name="Taghavi S.M."/>
            <person name="Hamidizade M."/>
            <person name="Abachi H."/>
            <person name="Fazliarab A."/>
            <person name="Baeyen S."/>
            <person name="Portier P."/>
            <person name="Van Vaerenbergh J."/>
            <person name="Jacques M.-A."/>
        </authorList>
    </citation>
    <scope>NUCLEOTIDE SEQUENCE</scope>
    <source>
        <strain evidence="1">AGQB46</strain>
    </source>
</reference>
<dbReference type="RefSeq" id="WP_262138902.1">
    <property type="nucleotide sequence ID" value="NZ_CP106879.1"/>
</dbReference>
<dbReference type="KEGG" id="cpoi:OE229_16260"/>
<sequence length="73" mass="8254">MSDQGKLMMTSEADGTFTITRMADDVVLGRMTLDDFEHWHAWHEDGSIEQRYLGEFEDDGDAIAAIREASDSQ</sequence>
<proteinExistence type="predicted"/>
<gene>
    <name evidence="1" type="ORF">OE229_16260</name>
</gene>
<name>A0A9Q9T3A2_9MICO</name>
<dbReference type="Proteomes" id="UP001062223">
    <property type="component" value="Chromosome"/>
</dbReference>
<organism evidence="1 2">
    <name type="scientific">Curtobacterium poinsettiae</name>
    <dbReference type="NCBI Taxonomy" id="159612"/>
    <lineage>
        <taxon>Bacteria</taxon>
        <taxon>Bacillati</taxon>
        <taxon>Actinomycetota</taxon>
        <taxon>Actinomycetes</taxon>
        <taxon>Micrococcales</taxon>
        <taxon>Microbacteriaceae</taxon>
        <taxon>Curtobacterium</taxon>
    </lineage>
</organism>